<keyword evidence="2 5" id="KW-0808">Transferase</keyword>
<dbReference type="CDD" id="cd00056">
    <property type="entry name" value="ENDO3c"/>
    <property type="match status" value="1"/>
</dbReference>
<dbReference type="InterPro" id="IPR023170">
    <property type="entry name" value="HhH_base_excis_C"/>
</dbReference>
<evidence type="ECO:0000256" key="7">
    <source>
        <dbReference type="RuleBase" id="RU000417"/>
    </source>
</evidence>
<dbReference type="PANTHER" id="PTHR10629:SF52">
    <property type="entry name" value="DNA (CYTOSINE-5)-METHYLTRANSFERASE 1"/>
    <property type="match status" value="1"/>
</dbReference>
<comment type="caution">
    <text evidence="9">The sequence shown here is derived from an EMBL/GenBank/DDBJ whole genome shotgun (WGS) entry which is preliminary data.</text>
</comment>
<dbReference type="EMBL" id="BAABHJ010000034">
    <property type="protein sequence ID" value="GAA4616595.1"/>
    <property type="molecule type" value="Genomic_DNA"/>
</dbReference>
<gene>
    <name evidence="9" type="ORF">GCM10023195_73840</name>
</gene>
<organism evidence="9 10">
    <name type="scientific">Actinoallomurus liliacearum</name>
    <dbReference type="NCBI Taxonomy" id="1080073"/>
    <lineage>
        <taxon>Bacteria</taxon>
        <taxon>Bacillati</taxon>
        <taxon>Actinomycetota</taxon>
        <taxon>Actinomycetes</taxon>
        <taxon>Streptosporangiales</taxon>
        <taxon>Thermomonosporaceae</taxon>
        <taxon>Actinoallomurus</taxon>
    </lineage>
</organism>
<protein>
    <recommendedName>
        <fullName evidence="7">Cytosine-specific methyltransferase</fullName>
        <ecNumber evidence="7">2.1.1.37</ecNumber>
    </recommendedName>
</protein>
<proteinExistence type="inferred from homology"/>
<dbReference type="SUPFAM" id="SSF53335">
    <property type="entry name" value="S-adenosyl-L-methionine-dependent methyltransferases"/>
    <property type="match status" value="1"/>
</dbReference>
<keyword evidence="10" id="KW-1185">Reference proteome</keyword>
<evidence type="ECO:0000259" key="8">
    <source>
        <dbReference type="SMART" id="SM00478"/>
    </source>
</evidence>
<evidence type="ECO:0000256" key="6">
    <source>
        <dbReference type="RuleBase" id="RU000416"/>
    </source>
</evidence>
<name>A0ABP8TU55_9ACTN</name>
<sequence length="628" mass="68875">MDTQARDTSRDTSTLRSEAIGLSPRAVVERVDELLEVTFRAASLGNVDDPVSEAIYILLSAQAHGSALQGVFQELRARYPTWDGVVDADRAVLEQLVRPVGLHEHRAETIQAFLGRVRERNAQEGRPGVISLEYLRGMPDEEVLGELTSISGLGWDSARRIMAYSLRRDVFTVDANVSRIFHRLGLVPKRVGKVDQALYEETVPVAMRQRLHANLVHHGTVICKANMPTCGDCPLISFCPEGQGRLEADTRPVAVELFAGAGGLALGFEQAGFRVAVAVEMERNAAQTHRANHPGTVVLERDVNQITAGHVRAVAPWVGDVSAVIGGPPCQGYSVAGKRDPHDKKNVLFEQQVRLAAELKARFVVIENVLGMRNIKGIRFHEAVERSLRESGYTPNHRVVKASNYGVPQLRWRLIFMAQLLSESSGIEPEMPGGAFCGDRRERCQCRRRWVPTVMDELSKPGLPELESGTVAEFVLLEDGGVLLNGSTMKHSQKVIDKIAGIQPGKGPISYRRLHKDLARTIVAGHRALPVHPVLNRTISVREAARIQGFPDHYVFCGTRGKQPLQVANAVPPALGKAVADELIRVIEGRPSSSLEESRHDPCGPPAVQLVMTPRKAREQRVPRAAAG</sequence>
<comment type="catalytic activity">
    <reaction evidence="7">
        <text>a 2'-deoxycytidine in DNA + S-adenosyl-L-methionine = a 5-methyl-2'-deoxycytidine in DNA + S-adenosyl-L-homocysteine + H(+)</text>
        <dbReference type="Rhea" id="RHEA:13681"/>
        <dbReference type="Rhea" id="RHEA-COMP:11369"/>
        <dbReference type="Rhea" id="RHEA-COMP:11370"/>
        <dbReference type="ChEBI" id="CHEBI:15378"/>
        <dbReference type="ChEBI" id="CHEBI:57856"/>
        <dbReference type="ChEBI" id="CHEBI:59789"/>
        <dbReference type="ChEBI" id="CHEBI:85452"/>
        <dbReference type="ChEBI" id="CHEBI:85454"/>
        <dbReference type="EC" id="2.1.1.37"/>
    </reaction>
</comment>
<evidence type="ECO:0000256" key="5">
    <source>
        <dbReference type="PROSITE-ProRule" id="PRU01016"/>
    </source>
</evidence>
<dbReference type="Gene3D" id="3.90.120.10">
    <property type="entry name" value="DNA Methylase, subunit A, domain 2"/>
    <property type="match status" value="1"/>
</dbReference>
<dbReference type="Pfam" id="PF00730">
    <property type="entry name" value="HhH-GPD"/>
    <property type="match status" value="1"/>
</dbReference>
<reference evidence="10" key="1">
    <citation type="journal article" date="2019" name="Int. J. Syst. Evol. Microbiol.">
        <title>The Global Catalogue of Microorganisms (GCM) 10K type strain sequencing project: providing services to taxonomists for standard genome sequencing and annotation.</title>
        <authorList>
            <consortium name="The Broad Institute Genomics Platform"/>
            <consortium name="The Broad Institute Genome Sequencing Center for Infectious Disease"/>
            <person name="Wu L."/>
            <person name="Ma J."/>
        </authorList>
    </citation>
    <scope>NUCLEOTIDE SEQUENCE [LARGE SCALE GENOMIC DNA]</scope>
    <source>
        <strain evidence="10">JCM 17938</strain>
    </source>
</reference>
<dbReference type="InterPro" id="IPR011257">
    <property type="entry name" value="DNA_glycosylase"/>
</dbReference>
<feature type="active site" evidence="5">
    <location>
        <position position="330"/>
    </location>
</feature>
<dbReference type="InterPro" id="IPR029063">
    <property type="entry name" value="SAM-dependent_MTases_sf"/>
</dbReference>
<dbReference type="InterPro" id="IPR003265">
    <property type="entry name" value="HhH-GPD_domain"/>
</dbReference>
<dbReference type="PROSITE" id="PS00094">
    <property type="entry name" value="C5_MTASE_1"/>
    <property type="match status" value="1"/>
</dbReference>
<evidence type="ECO:0000313" key="10">
    <source>
        <dbReference type="Proteomes" id="UP001500212"/>
    </source>
</evidence>
<dbReference type="Pfam" id="PF00145">
    <property type="entry name" value="DNA_methylase"/>
    <property type="match status" value="1"/>
</dbReference>
<dbReference type="PRINTS" id="PR00105">
    <property type="entry name" value="C5METTRFRASE"/>
</dbReference>
<evidence type="ECO:0000256" key="3">
    <source>
        <dbReference type="ARBA" id="ARBA00022691"/>
    </source>
</evidence>
<dbReference type="Proteomes" id="UP001500212">
    <property type="component" value="Unassembled WGS sequence"/>
</dbReference>
<accession>A0ABP8TU55</accession>
<dbReference type="RefSeq" id="WP_345364892.1">
    <property type="nucleotide sequence ID" value="NZ_BAABHJ010000034.1"/>
</dbReference>
<evidence type="ECO:0000256" key="1">
    <source>
        <dbReference type="ARBA" id="ARBA00022603"/>
    </source>
</evidence>
<dbReference type="Gene3D" id="1.10.340.30">
    <property type="entry name" value="Hypothetical protein, domain 2"/>
    <property type="match status" value="1"/>
</dbReference>
<dbReference type="InterPro" id="IPR018117">
    <property type="entry name" value="C5_DNA_meth_AS"/>
</dbReference>
<dbReference type="NCBIfam" id="TIGR00675">
    <property type="entry name" value="dcm"/>
    <property type="match status" value="1"/>
</dbReference>
<dbReference type="SMART" id="SM00478">
    <property type="entry name" value="ENDO3c"/>
    <property type="match status" value="1"/>
</dbReference>
<dbReference type="EC" id="2.1.1.37" evidence="7"/>
<keyword evidence="1 5" id="KW-0489">Methyltransferase</keyword>
<dbReference type="InterPro" id="IPR001525">
    <property type="entry name" value="C5_MeTfrase"/>
</dbReference>
<dbReference type="Gene3D" id="1.10.1670.10">
    <property type="entry name" value="Helix-hairpin-Helix base-excision DNA repair enzymes (C-terminal)"/>
    <property type="match status" value="1"/>
</dbReference>
<evidence type="ECO:0000313" key="9">
    <source>
        <dbReference type="EMBL" id="GAA4616595.1"/>
    </source>
</evidence>
<evidence type="ECO:0000256" key="4">
    <source>
        <dbReference type="ARBA" id="ARBA00022747"/>
    </source>
</evidence>
<keyword evidence="4" id="KW-0680">Restriction system</keyword>
<dbReference type="PROSITE" id="PS51679">
    <property type="entry name" value="SAM_MT_C5"/>
    <property type="match status" value="1"/>
</dbReference>
<evidence type="ECO:0000256" key="2">
    <source>
        <dbReference type="ARBA" id="ARBA00022679"/>
    </source>
</evidence>
<dbReference type="PANTHER" id="PTHR10629">
    <property type="entry name" value="CYTOSINE-SPECIFIC METHYLTRANSFERASE"/>
    <property type="match status" value="1"/>
</dbReference>
<keyword evidence="3 5" id="KW-0949">S-adenosyl-L-methionine</keyword>
<feature type="domain" description="HhH-GPD" evidence="8">
    <location>
        <begin position="59"/>
        <end position="221"/>
    </location>
</feature>
<dbReference type="Gene3D" id="3.40.50.150">
    <property type="entry name" value="Vaccinia Virus protein VP39"/>
    <property type="match status" value="1"/>
</dbReference>
<dbReference type="SUPFAM" id="SSF48150">
    <property type="entry name" value="DNA-glycosylase"/>
    <property type="match status" value="1"/>
</dbReference>
<comment type="similarity">
    <text evidence="5 6">Belongs to the class I-like SAM-binding methyltransferase superfamily. C5-methyltransferase family.</text>
</comment>
<dbReference type="InterPro" id="IPR050390">
    <property type="entry name" value="C5-Methyltransferase"/>
</dbReference>